<keyword evidence="4" id="KW-1185">Reference proteome</keyword>
<dbReference type="GO" id="GO:0051959">
    <property type="term" value="F:dynein light intermediate chain binding"/>
    <property type="evidence" value="ECO:0007669"/>
    <property type="project" value="InterPro"/>
</dbReference>
<dbReference type="EMBL" id="QNGE01000004">
    <property type="protein sequence ID" value="KAA3682509.1"/>
    <property type="molecule type" value="Genomic_DNA"/>
</dbReference>
<evidence type="ECO:0000313" key="4">
    <source>
        <dbReference type="Proteomes" id="UP000324629"/>
    </source>
</evidence>
<sequence>MCLDSAGRFQDPRGACSCLTENVKLACCREVKSENLRDNTRFVELSQNLTSLDTVEECACRWMQQISLEVRELHLVRKESNTDGPNTEVKFWKRRMTRLNFLIDQLKLQEVINVKTILKLAQSKTLSAFLDLENKVLTACKEAKENVKFLQIVEKYCSPLYRCNIVSLTGNTQYFFPS</sequence>
<dbReference type="GO" id="GO:0045505">
    <property type="term" value="F:dynein intermediate chain binding"/>
    <property type="evidence" value="ECO:0007669"/>
    <property type="project" value="InterPro"/>
</dbReference>
<comment type="caution">
    <text evidence="3">The sequence shown here is derived from an EMBL/GenBank/DDBJ whole genome shotgun (WGS) entry which is preliminary data.</text>
</comment>
<accession>A0A5J4P497</accession>
<dbReference type="Pfam" id="PF08385">
    <property type="entry name" value="DHC_N1"/>
    <property type="match status" value="1"/>
</dbReference>
<name>A0A5J4P497_9TREM</name>
<evidence type="ECO:0000256" key="1">
    <source>
        <dbReference type="ARBA" id="ARBA00008887"/>
    </source>
</evidence>
<protein>
    <recommendedName>
        <fullName evidence="2">Dynein heavy chain tail domain-containing protein</fullName>
    </recommendedName>
</protein>
<gene>
    <name evidence="3" type="ORF">DEA37_0008482</name>
</gene>
<dbReference type="InterPro" id="IPR013594">
    <property type="entry name" value="Dynein_heavy_tail"/>
</dbReference>
<evidence type="ECO:0000259" key="2">
    <source>
        <dbReference type="Pfam" id="PF08385"/>
    </source>
</evidence>
<reference evidence="3 4" key="1">
    <citation type="journal article" date="2019" name="Gigascience">
        <title>Whole-genome sequence of the oriental lung fluke Paragonimus westermani.</title>
        <authorList>
            <person name="Oey H."/>
            <person name="Zakrzewski M."/>
            <person name="Narain K."/>
            <person name="Devi K.R."/>
            <person name="Agatsuma T."/>
            <person name="Nawaratna S."/>
            <person name="Gobert G.N."/>
            <person name="Jones M.K."/>
            <person name="Ragan M.A."/>
            <person name="McManus D.P."/>
            <person name="Krause L."/>
        </authorList>
    </citation>
    <scope>NUCLEOTIDE SEQUENCE [LARGE SCALE GENOMIC DNA]</scope>
    <source>
        <strain evidence="3 4">IND2009</strain>
    </source>
</reference>
<dbReference type="InterPro" id="IPR026983">
    <property type="entry name" value="DHC"/>
</dbReference>
<evidence type="ECO:0000313" key="3">
    <source>
        <dbReference type="EMBL" id="KAA3682509.1"/>
    </source>
</evidence>
<organism evidence="3 4">
    <name type="scientific">Paragonimus westermani</name>
    <dbReference type="NCBI Taxonomy" id="34504"/>
    <lineage>
        <taxon>Eukaryota</taxon>
        <taxon>Metazoa</taxon>
        <taxon>Spiralia</taxon>
        <taxon>Lophotrochozoa</taxon>
        <taxon>Platyhelminthes</taxon>
        <taxon>Trematoda</taxon>
        <taxon>Digenea</taxon>
        <taxon>Plagiorchiida</taxon>
        <taxon>Troglotremata</taxon>
        <taxon>Troglotrematidae</taxon>
        <taxon>Paragonimus</taxon>
    </lineage>
</organism>
<dbReference type="AlphaFoldDB" id="A0A5J4P497"/>
<dbReference type="Proteomes" id="UP000324629">
    <property type="component" value="Unassembled WGS sequence"/>
</dbReference>
<proteinExistence type="inferred from homology"/>
<comment type="similarity">
    <text evidence="1">Belongs to the dynein heavy chain family.</text>
</comment>
<dbReference type="GO" id="GO:0007018">
    <property type="term" value="P:microtubule-based movement"/>
    <property type="evidence" value="ECO:0007669"/>
    <property type="project" value="InterPro"/>
</dbReference>
<dbReference type="GO" id="GO:0005858">
    <property type="term" value="C:axonemal dynein complex"/>
    <property type="evidence" value="ECO:0007669"/>
    <property type="project" value="TreeGrafter"/>
</dbReference>
<dbReference type="PANTHER" id="PTHR46532:SF4">
    <property type="entry name" value="AAA+ ATPASE DOMAIN-CONTAINING PROTEIN"/>
    <property type="match status" value="1"/>
</dbReference>
<feature type="domain" description="Dynein heavy chain tail" evidence="2">
    <location>
        <begin position="53"/>
        <end position="167"/>
    </location>
</feature>
<dbReference type="PANTHER" id="PTHR46532">
    <property type="entry name" value="MALE FERTILITY FACTOR KL5"/>
    <property type="match status" value="1"/>
</dbReference>